<evidence type="ECO:0000313" key="3">
    <source>
        <dbReference type="Proteomes" id="UP000293154"/>
    </source>
</evidence>
<sequence>MLSIPINIYRLYLSFKKYRLIAYLKSNETDVMIIPKESDLPMVVTQDKEAKAVIQDVTSYEQKLGVPTLLKILILGQQQVETNQLTSVEEIVQRLKSKNKKD</sequence>
<organism evidence="2 3">
    <name type="scientific">Limnobaculum zhutongyuii</name>
    <dbReference type="NCBI Taxonomy" id="2498113"/>
    <lineage>
        <taxon>Bacteria</taxon>
        <taxon>Pseudomonadati</taxon>
        <taxon>Pseudomonadota</taxon>
        <taxon>Gammaproteobacteria</taxon>
        <taxon>Enterobacterales</taxon>
        <taxon>Budviciaceae</taxon>
        <taxon>Limnobaculum</taxon>
    </lineage>
</organism>
<dbReference type="AlphaFoldDB" id="A0A411WR71"/>
<keyword evidence="3" id="KW-1185">Reference proteome</keyword>
<dbReference type="EMBL" id="CP034752">
    <property type="protein sequence ID" value="QBH98630.1"/>
    <property type="molecule type" value="Genomic_DNA"/>
</dbReference>
<reference evidence="2 3" key="1">
    <citation type="submission" date="2019-03" db="EMBL/GenBank/DDBJ databases">
        <title>Pragia sp. nov. isolated from the gut tract of Carduelis flavirostris.</title>
        <authorList>
            <person name="Ge Y."/>
        </authorList>
    </citation>
    <scope>NUCLEOTIDE SEQUENCE [LARGE SCALE GENOMIC DNA]</scope>
    <source>
        <strain evidence="2 3">CF-458</strain>
    </source>
</reference>
<protein>
    <submittedName>
        <fullName evidence="2">Antitoxin, Phd family protein</fullName>
    </submittedName>
</protein>
<accession>A0A411WR71</accession>
<dbReference type="InterPro" id="IPR036165">
    <property type="entry name" value="YefM-like_sf"/>
</dbReference>
<proteinExistence type="inferred from homology"/>
<name>A0A411WR71_9GAMM</name>
<evidence type="ECO:0000256" key="1">
    <source>
        <dbReference type="ARBA" id="ARBA00009981"/>
    </source>
</evidence>
<dbReference type="Proteomes" id="UP000293154">
    <property type="component" value="Chromosome"/>
</dbReference>
<comment type="similarity">
    <text evidence="1">Belongs to the phD/YefM antitoxin family.</text>
</comment>
<gene>
    <name evidence="2" type="ORF">EKN56_01560</name>
</gene>
<evidence type="ECO:0000313" key="2">
    <source>
        <dbReference type="EMBL" id="QBH98630.1"/>
    </source>
</evidence>
<dbReference type="KEGG" id="prag:EKN56_01560"/>
<dbReference type="SUPFAM" id="SSF143120">
    <property type="entry name" value="YefM-like"/>
    <property type="match status" value="1"/>
</dbReference>
<dbReference type="OrthoDB" id="7069202at2"/>